<dbReference type="PANTHER" id="PTHR17490">
    <property type="entry name" value="SUA5"/>
    <property type="match status" value="1"/>
</dbReference>
<keyword evidence="9 13" id="KW-0547">Nucleotide-binding</keyword>
<dbReference type="InterPro" id="IPR038385">
    <property type="entry name" value="Sua5/YwlC_C"/>
</dbReference>
<evidence type="ECO:0000256" key="10">
    <source>
        <dbReference type="ARBA" id="ARBA00022840"/>
    </source>
</evidence>
<evidence type="ECO:0000313" key="16">
    <source>
        <dbReference type="Proteomes" id="UP000177894"/>
    </source>
</evidence>
<keyword evidence="16" id="KW-1185">Reference proteome</keyword>
<dbReference type="Gene3D" id="3.90.870.10">
    <property type="entry name" value="DHBP synthase"/>
    <property type="match status" value="1"/>
</dbReference>
<reference evidence="15 16" key="1">
    <citation type="submission" date="2016-10" db="EMBL/GenBank/DDBJ databases">
        <title>Complete Genome Sequence of Acetogen Clostridium formicoaceticum ATCC 27076.</title>
        <authorList>
            <person name="Bao T."/>
            <person name="Cheng C."/>
            <person name="Zhao J."/>
            <person name="Yang S.-T."/>
            <person name="Wang J."/>
            <person name="Wang M."/>
        </authorList>
    </citation>
    <scope>NUCLEOTIDE SEQUENCE [LARGE SCALE GENOMIC DNA]</scope>
    <source>
        <strain evidence="15 16">ATCC 27076</strain>
    </source>
</reference>
<dbReference type="PIRSF" id="PIRSF004930">
    <property type="entry name" value="Tln_factor_SUA5"/>
    <property type="match status" value="1"/>
</dbReference>
<comment type="catalytic activity">
    <reaction evidence="12 13">
        <text>L-threonine + hydrogencarbonate + ATP = L-threonylcarbamoyladenylate + diphosphate + H2O</text>
        <dbReference type="Rhea" id="RHEA:36407"/>
        <dbReference type="ChEBI" id="CHEBI:15377"/>
        <dbReference type="ChEBI" id="CHEBI:17544"/>
        <dbReference type="ChEBI" id="CHEBI:30616"/>
        <dbReference type="ChEBI" id="CHEBI:33019"/>
        <dbReference type="ChEBI" id="CHEBI:57926"/>
        <dbReference type="ChEBI" id="CHEBI:73682"/>
        <dbReference type="EC" id="2.7.7.87"/>
    </reaction>
</comment>
<dbReference type="EMBL" id="CP017603">
    <property type="protein sequence ID" value="AOY78266.1"/>
    <property type="molecule type" value="Genomic_DNA"/>
</dbReference>
<evidence type="ECO:0000313" key="15">
    <source>
        <dbReference type="EMBL" id="AOY78266.1"/>
    </source>
</evidence>
<evidence type="ECO:0000256" key="6">
    <source>
        <dbReference type="ARBA" id="ARBA00022679"/>
    </source>
</evidence>
<evidence type="ECO:0000256" key="9">
    <source>
        <dbReference type="ARBA" id="ARBA00022741"/>
    </source>
</evidence>
<evidence type="ECO:0000256" key="4">
    <source>
        <dbReference type="ARBA" id="ARBA00015492"/>
    </source>
</evidence>
<keyword evidence="5 13" id="KW-0963">Cytoplasm</keyword>
<evidence type="ECO:0000256" key="3">
    <source>
        <dbReference type="ARBA" id="ARBA00012584"/>
    </source>
</evidence>
<dbReference type="Pfam" id="PF03481">
    <property type="entry name" value="Sua5_C"/>
    <property type="match status" value="1"/>
</dbReference>
<comment type="similarity">
    <text evidence="2 13">Belongs to the SUA5 family.</text>
</comment>
<keyword evidence="7 13" id="KW-0819">tRNA processing</keyword>
<accession>A0ABM6EYX8</accession>
<feature type="domain" description="YrdC-like" evidence="14">
    <location>
        <begin position="1"/>
        <end position="187"/>
    </location>
</feature>
<evidence type="ECO:0000256" key="8">
    <source>
        <dbReference type="ARBA" id="ARBA00022695"/>
    </source>
</evidence>
<dbReference type="PANTHER" id="PTHR17490:SF16">
    <property type="entry name" value="THREONYLCARBAMOYL-AMP SYNTHASE"/>
    <property type="match status" value="1"/>
</dbReference>
<dbReference type="NCBIfam" id="TIGR00057">
    <property type="entry name" value="L-threonylcarbamoyladenylate synthase"/>
    <property type="match status" value="1"/>
</dbReference>
<protein>
    <recommendedName>
        <fullName evidence="4 13">Threonylcarbamoyl-AMP synthase</fullName>
        <shortName evidence="13">TC-AMP synthase</shortName>
        <ecNumber evidence="3 13">2.7.7.87</ecNumber>
    </recommendedName>
    <alternativeName>
        <fullName evidence="11 13">L-threonylcarbamoyladenylate synthase</fullName>
    </alternativeName>
</protein>
<dbReference type="EC" id="2.7.7.87" evidence="3 13"/>
<evidence type="ECO:0000256" key="7">
    <source>
        <dbReference type="ARBA" id="ARBA00022694"/>
    </source>
</evidence>
<name>A0ABM6EYX8_9CLOT</name>
<dbReference type="SUPFAM" id="SSF55821">
    <property type="entry name" value="YrdC/RibB"/>
    <property type="match status" value="1"/>
</dbReference>
<keyword evidence="6 13" id="KW-0808">Transferase</keyword>
<sequence>MEELKKAAQILKEGGTVAFPTETVYGLGANALSEKAIKKIFQAKGRPSDNPLIVHIAKMEDIKPLVREIPLEAAAVMEAFWPGPLTVVLEKTGIIPEGITGGLSTVAIRMPAHPIAAKLIALAGVPVAAPSANISGRPSPTTGAHVVEDLKGKVDAIVIGGSCEVGVESTVLDMTGKTPMILRPGGVTREMLLKVLHSVEIDAALKGEDVVPKSPGMKYTHYAPKAQVYIVKGEEEKVPVKIRELVEQYRRQKKEVGIICFDETYNHYDQGMVKSMGSRTDFKSVAANLFKILREFDETKVEIILAEAVEEVELGQAIMNRLTKAAGYRIIHV</sequence>
<evidence type="ECO:0000256" key="2">
    <source>
        <dbReference type="ARBA" id="ARBA00007663"/>
    </source>
</evidence>
<keyword evidence="8 13" id="KW-0548">Nucleotidyltransferase</keyword>
<evidence type="ECO:0000259" key="14">
    <source>
        <dbReference type="PROSITE" id="PS51163"/>
    </source>
</evidence>
<dbReference type="InterPro" id="IPR005145">
    <property type="entry name" value="Sua5_C"/>
</dbReference>
<keyword evidence="10 13" id="KW-0067">ATP-binding</keyword>
<comment type="function">
    <text evidence="13">Required for the formation of a threonylcarbamoyl group on adenosine at position 37 (t(6)A37) in tRNAs that read codons beginning with adenine.</text>
</comment>
<evidence type="ECO:0000256" key="12">
    <source>
        <dbReference type="ARBA" id="ARBA00048366"/>
    </source>
</evidence>
<dbReference type="Proteomes" id="UP000177894">
    <property type="component" value="Chromosome"/>
</dbReference>
<dbReference type="InterPro" id="IPR006070">
    <property type="entry name" value="Sua5-like_dom"/>
</dbReference>
<evidence type="ECO:0000256" key="11">
    <source>
        <dbReference type="ARBA" id="ARBA00029774"/>
    </source>
</evidence>
<evidence type="ECO:0000256" key="5">
    <source>
        <dbReference type="ARBA" id="ARBA00022490"/>
    </source>
</evidence>
<dbReference type="InterPro" id="IPR010923">
    <property type="entry name" value="T(6)A37_SUA5"/>
</dbReference>
<evidence type="ECO:0000256" key="13">
    <source>
        <dbReference type="PIRNR" id="PIRNR004930"/>
    </source>
</evidence>
<evidence type="ECO:0000256" key="1">
    <source>
        <dbReference type="ARBA" id="ARBA00004496"/>
    </source>
</evidence>
<comment type="subcellular location">
    <subcellularLocation>
        <location evidence="1 13">Cytoplasm</location>
    </subcellularLocation>
</comment>
<organism evidence="15 16">
    <name type="scientific">Clostridium formicaceticum</name>
    <dbReference type="NCBI Taxonomy" id="1497"/>
    <lineage>
        <taxon>Bacteria</taxon>
        <taxon>Bacillati</taxon>
        <taxon>Bacillota</taxon>
        <taxon>Clostridia</taxon>
        <taxon>Eubacteriales</taxon>
        <taxon>Clostridiaceae</taxon>
        <taxon>Clostridium</taxon>
    </lineage>
</organism>
<dbReference type="PROSITE" id="PS51163">
    <property type="entry name" value="YRDC"/>
    <property type="match status" value="1"/>
</dbReference>
<gene>
    <name evidence="15" type="ORF">BJL90_06485</name>
</gene>
<proteinExistence type="inferred from homology"/>
<dbReference type="Pfam" id="PF01300">
    <property type="entry name" value="Sua5_yciO_yrdC"/>
    <property type="match status" value="1"/>
</dbReference>
<dbReference type="RefSeq" id="WP_070973032.1">
    <property type="nucleotide sequence ID" value="NZ_CP017603.1"/>
</dbReference>
<dbReference type="InterPro" id="IPR050156">
    <property type="entry name" value="TC-AMP_synthase_SUA5"/>
</dbReference>
<dbReference type="InterPro" id="IPR017945">
    <property type="entry name" value="DHBP_synth_RibB-like_a/b_dom"/>
</dbReference>
<dbReference type="Gene3D" id="3.40.50.11030">
    <property type="entry name" value="Threonylcarbamoyl-AMP synthase, C-terminal domain"/>
    <property type="match status" value="1"/>
</dbReference>